<dbReference type="EC" id="7.1.1.8" evidence="2"/>
<evidence type="ECO:0000259" key="19">
    <source>
        <dbReference type="PROSITE" id="PS51007"/>
    </source>
</evidence>
<reference evidence="20 21" key="1">
    <citation type="journal article" date="2019" name="Int. J. Syst. Evol. Microbiol.">
        <title>The Global Catalogue of Microorganisms (GCM) 10K type strain sequencing project: providing services to taxonomists for standard genome sequencing and annotation.</title>
        <authorList>
            <consortium name="The Broad Institute Genomics Platform"/>
            <consortium name="The Broad Institute Genome Sequencing Center for Infectious Disease"/>
            <person name="Wu L."/>
            <person name="Ma J."/>
        </authorList>
    </citation>
    <scope>NUCLEOTIDE SEQUENCE [LARGE SCALE GENOMIC DNA]</scope>
    <source>
        <strain evidence="20 21">JCM 3325</strain>
    </source>
</reference>
<comment type="catalytic activity">
    <reaction evidence="16">
        <text>a quinol + 2 Fe(III)-[cytochrome c](out) = a quinone + 2 Fe(II)-[cytochrome c](out) + 2 H(+)(out)</text>
        <dbReference type="Rhea" id="RHEA:11484"/>
        <dbReference type="Rhea" id="RHEA-COMP:10350"/>
        <dbReference type="Rhea" id="RHEA-COMP:14399"/>
        <dbReference type="ChEBI" id="CHEBI:15378"/>
        <dbReference type="ChEBI" id="CHEBI:24646"/>
        <dbReference type="ChEBI" id="CHEBI:29033"/>
        <dbReference type="ChEBI" id="CHEBI:29034"/>
        <dbReference type="ChEBI" id="CHEBI:132124"/>
        <dbReference type="EC" id="7.1.1.8"/>
    </reaction>
</comment>
<feature type="transmembrane region" description="Helical" evidence="18">
    <location>
        <begin position="27"/>
        <end position="47"/>
    </location>
</feature>
<evidence type="ECO:0000313" key="21">
    <source>
        <dbReference type="Proteomes" id="UP001501231"/>
    </source>
</evidence>
<proteinExistence type="predicted"/>
<dbReference type="InterPro" id="IPR036909">
    <property type="entry name" value="Cyt_c-like_dom_sf"/>
</dbReference>
<dbReference type="Pfam" id="PF00034">
    <property type="entry name" value="Cytochrom_C"/>
    <property type="match status" value="1"/>
</dbReference>
<evidence type="ECO:0000256" key="17">
    <source>
        <dbReference type="PROSITE-ProRule" id="PRU00433"/>
    </source>
</evidence>
<keyword evidence="15 18" id="KW-0472">Membrane</keyword>
<evidence type="ECO:0000256" key="7">
    <source>
        <dbReference type="ARBA" id="ARBA00022660"/>
    </source>
</evidence>
<accession>A0ABN3IK73</accession>
<dbReference type="Proteomes" id="UP001501231">
    <property type="component" value="Unassembled WGS sequence"/>
</dbReference>
<dbReference type="EMBL" id="BAAARW010000005">
    <property type="protein sequence ID" value="GAA2406661.1"/>
    <property type="molecule type" value="Genomic_DNA"/>
</dbReference>
<keyword evidence="9 17" id="KW-0479">Metal-binding</keyword>
<comment type="caution">
    <text evidence="20">The sequence shown here is derived from an EMBL/GenBank/DDBJ whole genome shotgun (WGS) entry which is preliminary data.</text>
</comment>
<evidence type="ECO:0000256" key="9">
    <source>
        <dbReference type="ARBA" id="ARBA00022723"/>
    </source>
</evidence>
<keyword evidence="8 18" id="KW-0812">Transmembrane</keyword>
<dbReference type="InterPro" id="IPR009152">
    <property type="entry name" value="bc1_cytC-su"/>
</dbReference>
<keyword evidence="21" id="KW-1185">Reference proteome</keyword>
<keyword evidence="10" id="KW-0677">Repeat</keyword>
<feature type="domain" description="Cytochrome c" evidence="19">
    <location>
        <begin position="64"/>
        <end position="174"/>
    </location>
</feature>
<dbReference type="Gene3D" id="1.10.760.10">
    <property type="entry name" value="Cytochrome c-like domain"/>
    <property type="match status" value="2"/>
</dbReference>
<dbReference type="InterPro" id="IPR050597">
    <property type="entry name" value="Cytochrome_c_Oxidase_Subunit"/>
</dbReference>
<evidence type="ECO:0000256" key="8">
    <source>
        <dbReference type="ARBA" id="ARBA00022692"/>
    </source>
</evidence>
<keyword evidence="13 18" id="KW-1133">Transmembrane helix</keyword>
<dbReference type="PIRSF" id="PIRSF000007">
    <property type="entry name" value="Ubiq_cycred_cyc"/>
    <property type="match status" value="1"/>
</dbReference>
<evidence type="ECO:0000256" key="13">
    <source>
        <dbReference type="ARBA" id="ARBA00022989"/>
    </source>
</evidence>
<comment type="subcellular location">
    <subcellularLocation>
        <location evidence="1">Cell membrane</location>
        <topology evidence="1">Multi-pass membrane protein</topology>
    </subcellularLocation>
</comment>
<dbReference type="InterPro" id="IPR009056">
    <property type="entry name" value="Cyt_c-like_dom"/>
</dbReference>
<evidence type="ECO:0000256" key="15">
    <source>
        <dbReference type="ARBA" id="ARBA00023136"/>
    </source>
</evidence>
<dbReference type="PANTHER" id="PTHR33751">
    <property type="entry name" value="CBB3-TYPE CYTOCHROME C OXIDASE SUBUNIT FIXP"/>
    <property type="match status" value="1"/>
</dbReference>
<evidence type="ECO:0000313" key="20">
    <source>
        <dbReference type="EMBL" id="GAA2406661.1"/>
    </source>
</evidence>
<evidence type="ECO:0000256" key="6">
    <source>
        <dbReference type="ARBA" id="ARBA00022617"/>
    </source>
</evidence>
<dbReference type="PROSITE" id="PS51007">
    <property type="entry name" value="CYTC"/>
    <property type="match status" value="2"/>
</dbReference>
<keyword evidence="7" id="KW-0679">Respiratory chain</keyword>
<evidence type="ECO:0000256" key="10">
    <source>
        <dbReference type="ARBA" id="ARBA00022737"/>
    </source>
</evidence>
<keyword evidence="11" id="KW-1278">Translocase</keyword>
<evidence type="ECO:0000256" key="5">
    <source>
        <dbReference type="ARBA" id="ARBA00022475"/>
    </source>
</evidence>
<sequence>MTRVTTDDKTRTGISVKRFTAWRRRPWAGYAVVLAALAAIGVIYAGFQPQPERAEAANTAQAADDLKNGKQLFDKNCASCHGLNAEGSKDAKGKPLAPSLIGVGAASVDFQVSTGRMPAMNPGAQMPRKKPIPEFDTGINTDYEDPEQRARAEKQKAQAEKNLADLRAYINSLGGGPAVPSAEMVDPKKGDVALGGKLFRTNCAQCHNFVGAGGALTGGKYAPPLDKSDVTPTQIYEAMLTGPQAMPVFNDTTLTEEDKRAVIAYLVQTRQEPNPGGNGLGRIGPVSEGLAGWLIGIGLLVLAAMWITAKKPKKLKKS</sequence>
<evidence type="ECO:0000256" key="1">
    <source>
        <dbReference type="ARBA" id="ARBA00004651"/>
    </source>
</evidence>
<name>A0ABN3IK73_9ACTN</name>
<evidence type="ECO:0000256" key="14">
    <source>
        <dbReference type="ARBA" id="ARBA00023004"/>
    </source>
</evidence>
<organism evidence="20 21">
    <name type="scientific">Actinomadura vinacea</name>
    <dbReference type="NCBI Taxonomy" id="115336"/>
    <lineage>
        <taxon>Bacteria</taxon>
        <taxon>Bacillati</taxon>
        <taxon>Actinomycetota</taxon>
        <taxon>Actinomycetes</taxon>
        <taxon>Streptosporangiales</taxon>
        <taxon>Thermomonosporaceae</taxon>
        <taxon>Actinomadura</taxon>
    </lineage>
</organism>
<protein>
    <recommendedName>
        <fullName evidence="3">Cytochrome bc1 complex cytochrome c subunit</fullName>
        <ecNumber evidence="2">7.1.1.8</ecNumber>
    </recommendedName>
</protein>
<keyword evidence="14 17" id="KW-0408">Iron</keyword>
<evidence type="ECO:0000256" key="4">
    <source>
        <dbReference type="ARBA" id="ARBA00022448"/>
    </source>
</evidence>
<evidence type="ECO:0000256" key="12">
    <source>
        <dbReference type="ARBA" id="ARBA00022982"/>
    </source>
</evidence>
<keyword evidence="6 17" id="KW-0349">Heme</keyword>
<keyword evidence="4" id="KW-0813">Transport</keyword>
<evidence type="ECO:0000256" key="11">
    <source>
        <dbReference type="ARBA" id="ARBA00022967"/>
    </source>
</evidence>
<evidence type="ECO:0000256" key="3">
    <source>
        <dbReference type="ARBA" id="ARBA00017819"/>
    </source>
</evidence>
<keyword evidence="5" id="KW-1003">Cell membrane</keyword>
<keyword evidence="12" id="KW-0249">Electron transport</keyword>
<evidence type="ECO:0000256" key="2">
    <source>
        <dbReference type="ARBA" id="ARBA00012951"/>
    </source>
</evidence>
<evidence type="ECO:0000256" key="16">
    <source>
        <dbReference type="ARBA" id="ARBA00029351"/>
    </source>
</evidence>
<dbReference type="PANTHER" id="PTHR33751:SF13">
    <property type="entry name" value="CYTOCHROME BC1 COMPLEX CYTOCHROME C SUBUNIT"/>
    <property type="match status" value="1"/>
</dbReference>
<evidence type="ECO:0000256" key="18">
    <source>
        <dbReference type="SAM" id="Phobius"/>
    </source>
</evidence>
<feature type="transmembrane region" description="Helical" evidence="18">
    <location>
        <begin position="290"/>
        <end position="309"/>
    </location>
</feature>
<dbReference type="Pfam" id="PF13442">
    <property type="entry name" value="Cytochrome_CBB3"/>
    <property type="match status" value="1"/>
</dbReference>
<dbReference type="SUPFAM" id="SSF46626">
    <property type="entry name" value="Cytochrome c"/>
    <property type="match status" value="2"/>
</dbReference>
<gene>
    <name evidence="20" type="ORF">GCM10010191_13490</name>
</gene>
<feature type="domain" description="Cytochrome c" evidence="19">
    <location>
        <begin position="190"/>
        <end position="270"/>
    </location>
</feature>